<evidence type="ECO:0000313" key="1">
    <source>
        <dbReference type="EMBL" id="KAG6469026.1"/>
    </source>
</evidence>
<dbReference type="EMBL" id="JACMSC010000022">
    <property type="protein sequence ID" value="KAG6469026.1"/>
    <property type="molecule type" value="Genomic_DNA"/>
</dbReference>
<evidence type="ECO:0000313" key="2">
    <source>
        <dbReference type="Proteomes" id="UP000734854"/>
    </source>
</evidence>
<dbReference type="Proteomes" id="UP000734854">
    <property type="component" value="Unassembled WGS sequence"/>
</dbReference>
<keyword evidence="2" id="KW-1185">Reference proteome</keyword>
<reference evidence="1 2" key="1">
    <citation type="submission" date="2020-08" db="EMBL/GenBank/DDBJ databases">
        <title>Plant Genome Project.</title>
        <authorList>
            <person name="Zhang R.-G."/>
        </authorList>
    </citation>
    <scope>NUCLEOTIDE SEQUENCE [LARGE SCALE GENOMIC DNA]</scope>
    <source>
        <tissue evidence="1">Rhizome</tissue>
    </source>
</reference>
<dbReference type="InterPro" id="IPR016024">
    <property type="entry name" value="ARM-type_fold"/>
</dbReference>
<dbReference type="PANTHER" id="PTHR46168:SF9">
    <property type="entry name" value="ARMADILLO REPEAT ONLY 2"/>
    <property type="match status" value="1"/>
</dbReference>
<organism evidence="1 2">
    <name type="scientific">Zingiber officinale</name>
    <name type="common">Ginger</name>
    <name type="synonym">Amomum zingiber</name>
    <dbReference type="NCBI Taxonomy" id="94328"/>
    <lineage>
        <taxon>Eukaryota</taxon>
        <taxon>Viridiplantae</taxon>
        <taxon>Streptophyta</taxon>
        <taxon>Embryophyta</taxon>
        <taxon>Tracheophyta</taxon>
        <taxon>Spermatophyta</taxon>
        <taxon>Magnoliopsida</taxon>
        <taxon>Liliopsida</taxon>
        <taxon>Zingiberales</taxon>
        <taxon>Zingiberaceae</taxon>
        <taxon>Zingiber</taxon>
    </lineage>
</organism>
<accession>A0A8J5BYH4</accession>
<dbReference type="SUPFAM" id="SSF48371">
    <property type="entry name" value="ARM repeat"/>
    <property type="match status" value="1"/>
</dbReference>
<protein>
    <submittedName>
        <fullName evidence="1">Uncharacterized protein</fullName>
    </submittedName>
</protein>
<proteinExistence type="predicted"/>
<dbReference type="AlphaFoldDB" id="A0A8J5BYH4"/>
<sequence>MEDPSTKAYLKTMATKALWQLTKGNTDICKSITKSQALLCFAVLLEKGGDVRYNSAMVLMEIAVVAEYNADLRRSAFKPYSLASKAFIEQFLQIVERGSPLVHLLDDKAMVVMREVVVALTKFACTQNYLHVTHPQTIIDSDGARHLVQLVYYGKQVQHETLILLCYITKHVLDS</sequence>
<dbReference type="PANTHER" id="PTHR46168">
    <property type="entry name" value="ARMADILLO REPEAT ONLY 4"/>
    <property type="match status" value="1"/>
</dbReference>
<name>A0A8J5BYH4_ZINOF</name>
<dbReference type="InterPro" id="IPR011989">
    <property type="entry name" value="ARM-like"/>
</dbReference>
<comment type="caution">
    <text evidence="1">The sequence shown here is derived from an EMBL/GenBank/DDBJ whole genome shotgun (WGS) entry which is preliminary data.</text>
</comment>
<dbReference type="Gene3D" id="1.25.10.10">
    <property type="entry name" value="Leucine-rich Repeat Variant"/>
    <property type="match status" value="1"/>
</dbReference>
<gene>
    <name evidence="1" type="ORF">ZIOFF_073723</name>
</gene>